<reference evidence="2" key="1">
    <citation type="submission" date="2025-08" db="UniProtKB">
        <authorList>
            <consortium name="Ensembl"/>
        </authorList>
    </citation>
    <scope>IDENTIFICATION</scope>
</reference>
<organism evidence="2 3">
    <name type="scientific">Pseudonaja textilis</name>
    <name type="common">Eastern brown snake</name>
    <dbReference type="NCBI Taxonomy" id="8673"/>
    <lineage>
        <taxon>Eukaryota</taxon>
        <taxon>Metazoa</taxon>
        <taxon>Chordata</taxon>
        <taxon>Craniata</taxon>
        <taxon>Vertebrata</taxon>
        <taxon>Euteleostomi</taxon>
        <taxon>Lepidosauria</taxon>
        <taxon>Squamata</taxon>
        <taxon>Bifurcata</taxon>
        <taxon>Unidentata</taxon>
        <taxon>Episquamata</taxon>
        <taxon>Toxicofera</taxon>
        <taxon>Serpentes</taxon>
        <taxon>Colubroidea</taxon>
        <taxon>Elapidae</taxon>
        <taxon>Hydrophiinae</taxon>
        <taxon>Pseudonaja</taxon>
    </lineage>
</organism>
<evidence type="ECO:0000256" key="1">
    <source>
        <dbReference type="SAM" id="Coils"/>
    </source>
</evidence>
<evidence type="ECO:0000313" key="2">
    <source>
        <dbReference type="Ensembl" id="ENSPTXP00000008222.1"/>
    </source>
</evidence>
<protein>
    <submittedName>
        <fullName evidence="2">Coiled-coil domain containing 122</fullName>
    </submittedName>
</protein>
<name>A0A670YFF7_PSETE</name>
<gene>
    <name evidence="2" type="primary">CCDC122</name>
</gene>
<evidence type="ECO:0000313" key="3">
    <source>
        <dbReference type="Proteomes" id="UP000472273"/>
    </source>
</evidence>
<accession>A0A670YFF7</accession>
<dbReference type="OMA" id="FMTELYE"/>
<feature type="coiled-coil region" evidence="1">
    <location>
        <begin position="55"/>
        <end position="232"/>
    </location>
</feature>
<keyword evidence="3" id="KW-1185">Reference proteome</keyword>
<sequence length="238" mass="27342">SPAIDKKASWTILDQSLFLRPTHLTGLDSVVAERKAVERQRYFSEEALAAARGHCEDLEAQIAASHGENVKLTQEVDALQEDLETKVLGNRAYSEKMAAHRKRFEEAESKFPFVVELARKRAAVQQLMEKKEELLASLREGEEEATVGQDEISCLQSEIKVLKEAVGEKENAVRDEKSRQATLQKEIELQRKRSEAVLKRLRCQVNTLELERRQWRLKMQQMEGEAEELRKRLQATDE</sequence>
<dbReference type="Proteomes" id="UP000472273">
    <property type="component" value="Unplaced"/>
</dbReference>
<reference evidence="2" key="2">
    <citation type="submission" date="2025-09" db="UniProtKB">
        <authorList>
            <consortium name="Ensembl"/>
        </authorList>
    </citation>
    <scope>IDENTIFICATION</scope>
</reference>
<dbReference type="Ensembl" id="ENSPTXT00000008511.1">
    <property type="protein sequence ID" value="ENSPTXP00000008222.1"/>
    <property type="gene ID" value="ENSPTXG00000005959.1"/>
</dbReference>
<dbReference type="AlphaFoldDB" id="A0A670YFF7"/>
<keyword evidence="1" id="KW-0175">Coiled coil</keyword>
<dbReference type="GeneTree" id="ENSGT00390000005130"/>
<proteinExistence type="predicted"/>